<dbReference type="SUPFAM" id="SSF52540">
    <property type="entry name" value="P-loop containing nucleoside triphosphate hydrolases"/>
    <property type="match status" value="1"/>
</dbReference>
<dbReference type="InterPro" id="IPR012763">
    <property type="entry name" value="DNA_pol_III_sug/sutau_N"/>
</dbReference>
<keyword evidence="4" id="KW-0862">Zinc</keyword>
<evidence type="ECO:0000259" key="9">
    <source>
        <dbReference type="SMART" id="SM00382"/>
    </source>
</evidence>
<keyword evidence="3 8" id="KW-0547">Nucleotide-binding</keyword>
<evidence type="ECO:0000256" key="4">
    <source>
        <dbReference type="ARBA" id="ARBA00022833"/>
    </source>
</evidence>
<dbReference type="GO" id="GO:0046872">
    <property type="term" value="F:metal ion binding"/>
    <property type="evidence" value="ECO:0007669"/>
    <property type="project" value="UniProtKB-KW"/>
</dbReference>
<dbReference type="InterPro" id="IPR048448">
    <property type="entry name" value="DnaX-like_C"/>
</dbReference>
<dbReference type="Pfam" id="PF22608">
    <property type="entry name" value="DNAX_ATPase_lid"/>
    <property type="match status" value="1"/>
</dbReference>
<comment type="subunit">
    <text evidence="8">DNA polymerase III contains a core (composed of alpha, epsilon and theta chains) that associates with a tau subunit. This core dimerizes to form the POLIII' complex. PolIII' associates with the gamma complex (composed of gamma, delta, delta', psi and chi chains) and with the beta chain to form the complete DNA polymerase III complex.</text>
</comment>
<feature type="domain" description="AAA+ ATPase" evidence="9">
    <location>
        <begin position="39"/>
        <end position="183"/>
    </location>
</feature>
<keyword evidence="11" id="KW-1185">Reference proteome</keyword>
<evidence type="ECO:0000313" key="10">
    <source>
        <dbReference type="EMBL" id="BBM37776.1"/>
    </source>
</evidence>
<dbReference type="EC" id="2.7.7.7" evidence="8"/>
<comment type="catalytic activity">
    <reaction evidence="7 8">
        <text>DNA(n) + a 2'-deoxyribonucleoside 5'-triphosphate = DNA(n+1) + diphosphate</text>
        <dbReference type="Rhea" id="RHEA:22508"/>
        <dbReference type="Rhea" id="RHEA-COMP:17339"/>
        <dbReference type="Rhea" id="RHEA-COMP:17340"/>
        <dbReference type="ChEBI" id="CHEBI:33019"/>
        <dbReference type="ChEBI" id="CHEBI:61560"/>
        <dbReference type="ChEBI" id="CHEBI:173112"/>
        <dbReference type="EC" id="2.7.7.7"/>
    </reaction>
</comment>
<dbReference type="GO" id="GO:0009360">
    <property type="term" value="C:DNA polymerase III complex"/>
    <property type="evidence" value="ECO:0007669"/>
    <property type="project" value="InterPro"/>
</dbReference>
<dbReference type="Proteomes" id="UP000321892">
    <property type="component" value="Chromosome"/>
</dbReference>
<dbReference type="PANTHER" id="PTHR11669:SF0">
    <property type="entry name" value="PROTEIN STICHEL-LIKE 2"/>
    <property type="match status" value="1"/>
</dbReference>
<dbReference type="NCBIfam" id="NF004046">
    <property type="entry name" value="PRK05563.1"/>
    <property type="match status" value="1"/>
</dbReference>
<keyword evidence="8" id="KW-0235">DNA replication</keyword>
<evidence type="ECO:0000256" key="6">
    <source>
        <dbReference type="ARBA" id="ARBA00022932"/>
    </source>
</evidence>
<keyword evidence="8" id="KW-0548">Nucleotidyltransferase</keyword>
<dbReference type="SMART" id="SM00382">
    <property type="entry name" value="AAA"/>
    <property type="match status" value="1"/>
</dbReference>
<dbReference type="CDD" id="cd00009">
    <property type="entry name" value="AAA"/>
    <property type="match status" value="1"/>
</dbReference>
<dbReference type="NCBIfam" id="TIGR02397">
    <property type="entry name" value="dnaX_nterm"/>
    <property type="match status" value="1"/>
</dbReference>
<comment type="similarity">
    <text evidence="1 8">Belongs to the DnaX/STICHEL family.</text>
</comment>
<protein>
    <recommendedName>
        <fullName evidence="8">DNA polymerase III subunit gamma/tau</fullName>
        <ecNumber evidence="8">2.7.7.7</ecNumber>
    </recommendedName>
</protein>
<keyword evidence="5 8" id="KW-0067">ATP-binding</keyword>
<evidence type="ECO:0000256" key="5">
    <source>
        <dbReference type="ARBA" id="ARBA00022840"/>
    </source>
</evidence>
<dbReference type="FunFam" id="3.40.50.300:FF:000014">
    <property type="entry name" value="DNA polymerase III subunit gamma/tau"/>
    <property type="match status" value="1"/>
</dbReference>
<evidence type="ECO:0000256" key="7">
    <source>
        <dbReference type="ARBA" id="ARBA00049244"/>
    </source>
</evidence>
<organism evidence="10 11">
    <name type="scientific">Leptotrichia hofstadii</name>
    <dbReference type="NCBI Taxonomy" id="157688"/>
    <lineage>
        <taxon>Bacteria</taxon>
        <taxon>Fusobacteriati</taxon>
        <taxon>Fusobacteriota</taxon>
        <taxon>Fusobacteriia</taxon>
        <taxon>Fusobacteriales</taxon>
        <taxon>Leptotrichiaceae</taxon>
        <taxon>Leptotrichia</taxon>
    </lineage>
</organism>
<gene>
    <name evidence="8" type="primary">dnaX</name>
    <name evidence="10" type="ORF">JCM16775_0466</name>
</gene>
<proteinExistence type="inferred from homology"/>
<accession>A0A510JF95</accession>
<comment type="function">
    <text evidence="8">DNA polymerase III is a complex, multichain enzyme responsible for most of the replicative synthesis in bacteria. This DNA polymerase also exhibits 3' to 5' exonuclease activity.</text>
</comment>
<dbReference type="InterPro" id="IPR003593">
    <property type="entry name" value="AAA+_ATPase"/>
</dbReference>
<keyword evidence="6 8" id="KW-0239">DNA-directed DNA polymerase</keyword>
<evidence type="ECO:0000256" key="3">
    <source>
        <dbReference type="ARBA" id="ARBA00022741"/>
    </source>
</evidence>
<dbReference type="InterPro" id="IPR045085">
    <property type="entry name" value="HLD_clamp_pol_III_gamma_tau"/>
</dbReference>
<dbReference type="Gene3D" id="1.10.8.60">
    <property type="match status" value="1"/>
</dbReference>
<sequence length="519" mass="59627">MRTLNITLYRKYRPQNFDEIAGQEFVLRAIKNSLRENKLSHAYLFTGPRGVGKTTIARLIAKGVNCLNSEDVTDNPCGECENCREISQGISMDMIEIDAASNRGIDEIRELKEKINYQPVKGRKKIYIIDEVHMLTKEAFNALLKTLEEPPSHVIFILATTEIDKIPDTVISRCQRYDFLPIDKEDIKKLLKNVAEKENIKIDDASLDLIYRKSEGSARDSFSIFEQVVSNFNNEEIDITKTQNALGVVPDVILEEFLNLVKEGDKEKLVDFIDKIWEDGLIIETFLKDFSYYLKEQFRKKTDLSVNFLLDTISAIFFTLNEFKYEEDKRLLGYVLIHELYKKKKKNSQSANSSESMPAFNKNDMKDMSNSIYEKVLSQVMKNANIVNQKAGSMGISEPVNMEKTVKDYDISIFTENWKKVLAGIKKVSVMLGALAIESSPDRVENGVLYIKFPKNQKFHSEQVLLPEKKPKIEAVINQICNSDIMIQTFLESEDSQNEEDKFLQNAVKFFDGEILEKK</sequence>
<dbReference type="KEGG" id="lhf:JCM16775_0466"/>
<dbReference type="Pfam" id="PF13177">
    <property type="entry name" value="DNA_pol3_delta2"/>
    <property type="match status" value="1"/>
</dbReference>
<dbReference type="InterPro" id="IPR050238">
    <property type="entry name" value="DNA_Rep/Repair_Clamp_Loader"/>
</dbReference>
<dbReference type="GO" id="GO:0003887">
    <property type="term" value="F:DNA-directed DNA polymerase activity"/>
    <property type="evidence" value="ECO:0007669"/>
    <property type="project" value="UniProtKB-KW"/>
</dbReference>
<dbReference type="EMBL" id="AP019823">
    <property type="protein sequence ID" value="BBM37776.1"/>
    <property type="molecule type" value="Genomic_DNA"/>
</dbReference>
<keyword evidence="8" id="KW-0808">Transferase</keyword>
<evidence type="ECO:0000256" key="1">
    <source>
        <dbReference type="ARBA" id="ARBA00006360"/>
    </source>
</evidence>
<dbReference type="GO" id="GO:0005524">
    <property type="term" value="F:ATP binding"/>
    <property type="evidence" value="ECO:0007669"/>
    <property type="project" value="UniProtKB-KW"/>
</dbReference>
<dbReference type="AlphaFoldDB" id="A0A510JF95"/>
<reference evidence="10 11" key="1">
    <citation type="submission" date="2019-07" db="EMBL/GenBank/DDBJ databases">
        <title>Complete Genome Sequence of Leptotrichia hofstadii Strain JCM16775.</title>
        <authorList>
            <person name="Watanabe S."/>
            <person name="Cui L."/>
        </authorList>
    </citation>
    <scope>NUCLEOTIDE SEQUENCE [LARGE SCALE GENOMIC DNA]</scope>
    <source>
        <strain evidence="10 11">JCM16775</strain>
    </source>
</reference>
<dbReference type="InterPro" id="IPR027417">
    <property type="entry name" value="P-loop_NTPase"/>
</dbReference>
<dbReference type="GO" id="GO:0006261">
    <property type="term" value="P:DNA-templated DNA replication"/>
    <property type="evidence" value="ECO:0007669"/>
    <property type="project" value="TreeGrafter"/>
</dbReference>
<dbReference type="Gene3D" id="3.40.50.300">
    <property type="entry name" value="P-loop containing nucleotide triphosphate hydrolases"/>
    <property type="match status" value="1"/>
</dbReference>
<dbReference type="Pfam" id="PF20964">
    <property type="entry name" value="DnaX_C"/>
    <property type="match status" value="1"/>
</dbReference>
<evidence type="ECO:0000256" key="8">
    <source>
        <dbReference type="RuleBase" id="RU364063"/>
    </source>
</evidence>
<evidence type="ECO:0000313" key="11">
    <source>
        <dbReference type="Proteomes" id="UP000321892"/>
    </source>
</evidence>
<evidence type="ECO:0000256" key="2">
    <source>
        <dbReference type="ARBA" id="ARBA00022723"/>
    </source>
</evidence>
<name>A0A510JF95_9FUSO</name>
<dbReference type="CDD" id="cd18137">
    <property type="entry name" value="HLD_clamp_pol_III_gamma_tau"/>
    <property type="match status" value="1"/>
</dbReference>
<keyword evidence="2" id="KW-0479">Metal-binding</keyword>
<dbReference type="PANTHER" id="PTHR11669">
    <property type="entry name" value="REPLICATION FACTOR C / DNA POLYMERASE III GAMMA-TAU SUBUNIT"/>
    <property type="match status" value="1"/>
</dbReference>